<organism evidence="3 4">
    <name type="scientific">Dyella caseinilytica</name>
    <dbReference type="NCBI Taxonomy" id="1849581"/>
    <lineage>
        <taxon>Bacteria</taxon>
        <taxon>Pseudomonadati</taxon>
        <taxon>Pseudomonadota</taxon>
        <taxon>Gammaproteobacteria</taxon>
        <taxon>Lysobacterales</taxon>
        <taxon>Rhodanobacteraceae</taxon>
        <taxon>Dyella</taxon>
    </lineage>
</organism>
<gene>
    <name evidence="3" type="ORF">ISN74_02290</name>
</gene>
<name>A0ABX7H0L2_9GAMM</name>
<keyword evidence="4" id="KW-1185">Reference proteome</keyword>
<dbReference type="Gene3D" id="3.10.180.10">
    <property type="entry name" value="2,3-Dihydroxybiphenyl 1,2-Dioxygenase, domain 1"/>
    <property type="match status" value="1"/>
</dbReference>
<evidence type="ECO:0000313" key="3">
    <source>
        <dbReference type="EMBL" id="QRN55728.1"/>
    </source>
</evidence>
<accession>A0ABX7H0L2</accession>
<feature type="domain" description="Glyoxalase-like" evidence="2">
    <location>
        <begin position="32"/>
        <end position="218"/>
    </location>
</feature>
<protein>
    <submittedName>
        <fullName evidence="3">VOC family protein</fullName>
    </submittedName>
</protein>
<dbReference type="Proteomes" id="UP000663181">
    <property type="component" value="Chromosome"/>
</dbReference>
<feature type="signal peptide" evidence="1">
    <location>
        <begin position="1"/>
        <end position="19"/>
    </location>
</feature>
<dbReference type="EMBL" id="CP064030">
    <property type="protein sequence ID" value="QRN55728.1"/>
    <property type="molecule type" value="Genomic_DNA"/>
</dbReference>
<sequence>MRSLILWSALIWISGLGQTAGATQLSAETSSIDHILLWGRDIDQVTAVIAVKLGFQVRPGRDPGGVANRYVRMSDGSYLELEGITSSHPDMDPGMRADQAVLRGGSGSRTFGLRSWALDQARAFLLQQGLSPTAIFSASPTDPDGEGPSMPPRWRLFAFEHQPLSSNLFFIDYATGKVTPTRVSDDQVARTHPNSAQELSALWILSSDADADRKQFERMGFTGGTRIQIPQISAHGYGVPVGQKRIFFLQPDGPGIAADALRKGGPQVLGISVGVADFDRAKRWIERGYGEELASYRGALGTSFLAPTQGDLGLLIEFHAVSETATER</sequence>
<proteinExistence type="predicted"/>
<reference evidence="3 4" key="1">
    <citation type="submission" date="2020-10" db="EMBL/GenBank/DDBJ databases">
        <title>Phylogeny of dyella-like bacteria.</title>
        <authorList>
            <person name="Fu J."/>
        </authorList>
    </citation>
    <scope>NUCLEOTIDE SEQUENCE [LARGE SCALE GENOMIC DNA]</scope>
    <source>
        <strain evidence="3 4">DHOB09</strain>
    </source>
</reference>
<dbReference type="InterPro" id="IPR029068">
    <property type="entry name" value="Glyas_Bleomycin-R_OHBP_Dase"/>
</dbReference>
<evidence type="ECO:0000259" key="2">
    <source>
        <dbReference type="Pfam" id="PF13468"/>
    </source>
</evidence>
<keyword evidence="1" id="KW-0732">Signal</keyword>
<dbReference type="SUPFAM" id="SSF54593">
    <property type="entry name" value="Glyoxalase/Bleomycin resistance protein/Dihydroxybiphenyl dioxygenase"/>
    <property type="match status" value="1"/>
</dbReference>
<feature type="chain" id="PRO_5045619595" evidence="1">
    <location>
        <begin position="20"/>
        <end position="328"/>
    </location>
</feature>
<dbReference type="Pfam" id="PF13468">
    <property type="entry name" value="Glyoxalase_3"/>
    <property type="match status" value="1"/>
</dbReference>
<evidence type="ECO:0000313" key="4">
    <source>
        <dbReference type="Proteomes" id="UP000663181"/>
    </source>
</evidence>
<dbReference type="InterPro" id="IPR025870">
    <property type="entry name" value="Glyoxalase-like_dom"/>
</dbReference>
<evidence type="ECO:0000256" key="1">
    <source>
        <dbReference type="SAM" id="SignalP"/>
    </source>
</evidence>